<dbReference type="InterPro" id="IPR042099">
    <property type="entry name" value="ANL_N_sf"/>
</dbReference>
<dbReference type="InterPro" id="IPR020845">
    <property type="entry name" value="AMP-binding_CS"/>
</dbReference>
<dbReference type="InterPro" id="IPR025110">
    <property type="entry name" value="AMP-bd_C"/>
</dbReference>
<dbReference type="PROSITE" id="PS00455">
    <property type="entry name" value="AMP_BINDING"/>
    <property type="match status" value="1"/>
</dbReference>
<dbReference type="Pfam" id="PF00501">
    <property type="entry name" value="AMP-binding"/>
    <property type="match status" value="1"/>
</dbReference>
<dbReference type="InterPro" id="IPR050237">
    <property type="entry name" value="ATP-dep_AMP-bd_enzyme"/>
</dbReference>
<dbReference type="PANTHER" id="PTHR43767:SF1">
    <property type="entry name" value="NONRIBOSOMAL PEPTIDE SYNTHASE PES1 (EUROFUNG)-RELATED"/>
    <property type="match status" value="1"/>
</dbReference>
<organism evidence="3 4">
    <name type="scientific">Acidimangrovimonas pyrenivorans</name>
    <dbReference type="NCBI Taxonomy" id="2030798"/>
    <lineage>
        <taxon>Bacteria</taxon>
        <taxon>Pseudomonadati</taxon>
        <taxon>Pseudomonadota</taxon>
        <taxon>Alphaproteobacteria</taxon>
        <taxon>Rhodobacterales</taxon>
        <taxon>Paracoccaceae</taxon>
        <taxon>Acidimangrovimonas</taxon>
    </lineage>
</organism>
<evidence type="ECO:0000313" key="4">
    <source>
        <dbReference type="Proteomes" id="UP001595443"/>
    </source>
</evidence>
<protein>
    <submittedName>
        <fullName evidence="3">Long-chain-fatty-acid--CoA ligase</fullName>
    </submittedName>
</protein>
<sequence length="551" mass="60121">MMEARHHAVWPEGVPHRIAVPERSLAENLILTAAEKPEAPAIHYYGSTITYGELAAQVATLAGWLQQVAGVGKGDRVLLYMQNSPHYVAGYYAILRADAVVVPVNPMNRVAELAHLVADTGARVALAGQDLLPHVAPLVGEGLTHILAAAYAEATDPAFPFHLPAPLDQGPPDDYGLTGVTRWRDALAADLAPGPIAAGADDLAVIPYSSGSTGHPKGCMHSHRTVMTTAAVSIEWKNGPPSDKPCLVTLPLFHVTGMQNSMNGPVMAGHAMVMMTRWDRRLAAELIQRHKVGRWRSITTMAIDFVNDPEIEGYDLSSLDAIGGGGAAMPAAIAERLRDLTGLDYIEGYGMSETMAATHINPPHRPRRQCLGIPVFEVDARVIEPETGRELGPDEVGEIVMHAPQNFLGYWNNPEATAAAFLQIEGKPFLRTGDIGRYDEEGYFYITDRLKRMINASGFKVWPTEVEAMLHEHPQVAEVCITARPDPRRGETVMAWVVPRGDLDEADLVAWCRQKMAAYKVPHVVRFLDALPRSPSGKVEWRKLQERAAAE</sequence>
<comment type="caution">
    <text evidence="3">The sequence shown here is derived from an EMBL/GenBank/DDBJ whole genome shotgun (WGS) entry which is preliminary data.</text>
</comment>
<keyword evidence="4" id="KW-1185">Reference proteome</keyword>
<reference evidence="4" key="1">
    <citation type="journal article" date="2019" name="Int. J. Syst. Evol. Microbiol.">
        <title>The Global Catalogue of Microorganisms (GCM) 10K type strain sequencing project: providing services to taxonomists for standard genome sequencing and annotation.</title>
        <authorList>
            <consortium name="The Broad Institute Genomics Platform"/>
            <consortium name="The Broad Institute Genome Sequencing Center for Infectious Disease"/>
            <person name="Wu L."/>
            <person name="Ma J."/>
        </authorList>
    </citation>
    <scope>NUCLEOTIDE SEQUENCE [LARGE SCALE GENOMIC DNA]</scope>
    <source>
        <strain evidence="4">KCTC 62192</strain>
    </source>
</reference>
<evidence type="ECO:0000259" key="1">
    <source>
        <dbReference type="Pfam" id="PF00501"/>
    </source>
</evidence>
<dbReference type="EMBL" id="JBHRSK010000004">
    <property type="protein sequence ID" value="MFC2967288.1"/>
    <property type="molecule type" value="Genomic_DNA"/>
</dbReference>
<dbReference type="RefSeq" id="WP_377831925.1">
    <property type="nucleotide sequence ID" value="NZ_JBHRSK010000004.1"/>
</dbReference>
<dbReference type="SUPFAM" id="SSF56801">
    <property type="entry name" value="Acetyl-CoA synthetase-like"/>
    <property type="match status" value="1"/>
</dbReference>
<feature type="domain" description="AMP-dependent synthetase/ligase" evidence="1">
    <location>
        <begin position="33"/>
        <end position="411"/>
    </location>
</feature>
<dbReference type="GO" id="GO:0016874">
    <property type="term" value="F:ligase activity"/>
    <property type="evidence" value="ECO:0007669"/>
    <property type="project" value="UniProtKB-KW"/>
</dbReference>
<feature type="domain" description="AMP-binding enzyme C-terminal" evidence="2">
    <location>
        <begin position="465"/>
        <end position="538"/>
    </location>
</feature>
<dbReference type="Gene3D" id="3.40.50.12780">
    <property type="entry name" value="N-terminal domain of ligase-like"/>
    <property type="match status" value="1"/>
</dbReference>
<dbReference type="Pfam" id="PF13193">
    <property type="entry name" value="AMP-binding_C"/>
    <property type="match status" value="1"/>
</dbReference>
<keyword evidence="3" id="KW-0436">Ligase</keyword>
<evidence type="ECO:0000313" key="3">
    <source>
        <dbReference type="EMBL" id="MFC2967288.1"/>
    </source>
</evidence>
<evidence type="ECO:0000259" key="2">
    <source>
        <dbReference type="Pfam" id="PF13193"/>
    </source>
</evidence>
<dbReference type="PANTHER" id="PTHR43767">
    <property type="entry name" value="LONG-CHAIN-FATTY-ACID--COA LIGASE"/>
    <property type="match status" value="1"/>
</dbReference>
<dbReference type="InterPro" id="IPR045851">
    <property type="entry name" value="AMP-bd_C_sf"/>
</dbReference>
<dbReference type="InterPro" id="IPR000873">
    <property type="entry name" value="AMP-dep_synth/lig_dom"/>
</dbReference>
<dbReference type="NCBIfam" id="NF006181">
    <property type="entry name" value="PRK08314.1"/>
    <property type="match status" value="1"/>
</dbReference>
<proteinExistence type="predicted"/>
<gene>
    <name evidence="3" type="ORF">ACFOES_04205</name>
</gene>
<dbReference type="Gene3D" id="3.30.300.30">
    <property type="match status" value="1"/>
</dbReference>
<dbReference type="Proteomes" id="UP001595443">
    <property type="component" value="Unassembled WGS sequence"/>
</dbReference>
<name>A0ABV7ADT2_9RHOB</name>
<accession>A0ABV7ADT2</accession>